<accession>F0SUX1</accession>
<dbReference type="STRING" id="645991.Sgly_2400"/>
<protein>
    <submittedName>
        <fullName evidence="1">Uncharacterized protein</fullName>
    </submittedName>
</protein>
<name>F0SUX1_SYNGF</name>
<dbReference type="AlphaFoldDB" id="F0SUX1"/>
<organism evidence="1 2">
    <name type="scientific">Syntrophobotulus glycolicus (strain DSM 8271 / FlGlyR)</name>
    <dbReference type="NCBI Taxonomy" id="645991"/>
    <lineage>
        <taxon>Bacteria</taxon>
        <taxon>Bacillati</taxon>
        <taxon>Bacillota</taxon>
        <taxon>Clostridia</taxon>
        <taxon>Eubacteriales</taxon>
        <taxon>Desulfitobacteriaceae</taxon>
        <taxon>Syntrophobotulus</taxon>
    </lineage>
</organism>
<reference evidence="2" key="2">
    <citation type="submission" date="2011-02" db="EMBL/GenBank/DDBJ databases">
        <title>The complete genome of Syntrophobotulus glycolicus DSM 8271.</title>
        <authorList>
            <person name="Lucas S."/>
            <person name="Copeland A."/>
            <person name="Lapidus A."/>
            <person name="Bruce D."/>
            <person name="Goodwin L."/>
            <person name="Pitluck S."/>
            <person name="Kyrpides N."/>
            <person name="Mavromatis K."/>
            <person name="Pagani I."/>
            <person name="Ivanova N."/>
            <person name="Mikhailova N."/>
            <person name="Chertkov O."/>
            <person name="Held B."/>
            <person name="Detter J.C."/>
            <person name="Tapia R."/>
            <person name="Han C."/>
            <person name="Land M."/>
            <person name="Hauser L."/>
            <person name="Markowitz V."/>
            <person name="Cheng J.-F."/>
            <person name="Hugenholtz P."/>
            <person name="Woyke T."/>
            <person name="Wu D."/>
            <person name="Spring S."/>
            <person name="Schroeder M."/>
            <person name="Brambilla E."/>
            <person name="Klenk H.-P."/>
            <person name="Eisen J.A."/>
        </authorList>
    </citation>
    <scope>NUCLEOTIDE SEQUENCE [LARGE SCALE GENOMIC DNA]</scope>
    <source>
        <strain evidence="2">DSM 8271 / FlGlyR</strain>
    </source>
</reference>
<dbReference type="HOGENOM" id="CLU_3405893_0_0_9"/>
<gene>
    <name evidence="1" type="ordered locus">Sgly_2400</name>
</gene>
<proteinExistence type="predicted"/>
<dbReference type="EMBL" id="CP002547">
    <property type="protein sequence ID" value="ADY56687.1"/>
    <property type="molecule type" value="Genomic_DNA"/>
</dbReference>
<reference evidence="1 2" key="1">
    <citation type="journal article" date="2011" name="Stand. Genomic Sci.">
        <title>Complete genome sequence of Syntrophobotulus glycolicus type strain (FlGlyR).</title>
        <authorList>
            <person name="Han C."/>
            <person name="Mwirichia R."/>
            <person name="Chertkov O."/>
            <person name="Held B."/>
            <person name="Lapidus A."/>
            <person name="Nolan M."/>
            <person name="Lucas S."/>
            <person name="Hammon N."/>
            <person name="Deshpande S."/>
            <person name="Cheng J.F."/>
            <person name="Tapia R."/>
            <person name="Goodwin L."/>
            <person name="Pitluck S."/>
            <person name="Huntemann M."/>
            <person name="Liolios K."/>
            <person name="Ivanova N."/>
            <person name="Pagani I."/>
            <person name="Mavromatis K."/>
            <person name="Ovchinikova G."/>
            <person name="Pati A."/>
            <person name="Chen A."/>
            <person name="Palaniappan K."/>
            <person name="Land M."/>
            <person name="Hauser L."/>
            <person name="Brambilla E.M."/>
            <person name="Rohde M."/>
            <person name="Spring S."/>
            <person name="Sikorski J."/>
            <person name="Goker M."/>
            <person name="Woyke T."/>
            <person name="Bristow J."/>
            <person name="Eisen J.A."/>
            <person name="Markowitz V."/>
            <person name="Hugenholtz P."/>
            <person name="Kyrpides N.C."/>
            <person name="Klenk H.P."/>
            <person name="Detter J.C."/>
        </authorList>
    </citation>
    <scope>NUCLEOTIDE SEQUENCE [LARGE SCALE GENOMIC DNA]</scope>
    <source>
        <strain evidence="2">DSM 8271 / FlGlyR</strain>
    </source>
</reference>
<sequence>MSEAILRTNELPKAMAIRLRWKMVIMRLFF</sequence>
<keyword evidence="2" id="KW-1185">Reference proteome</keyword>
<dbReference type="KEGG" id="sgy:Sgly_2400"/>
<evidence type="ECO:0000313" key="1">
    <source>
        <dbReference type="EMBL" id="ADY56687.1"/>
    </source>
</evidence>
<dbReference type="Proteomes" id="UP000007488">
    <property type="component" value="Chromosome"/>
</dbReference>
<evidence type="ECO:0000313" key="2">
    <source>
        <dbReference type="Proteomes" id="UP000007488"/>
    </source>
</evidence>